<dbReference type="EMBL" id="PYHO01000010">
    <property type="protein sequence ID" value="PSR46134.1"/>
    <property type="molecule type" value="Genomic_DNA"/>
</dbReference>
<keyword evidence="1 2" id="KW-0732">Signal</keyword>
<dbReference type="InterPro" id="IPR011330">
    <property type="entry name" value="Glyco_hydro/deAcase_b/a-brl"/>
</dbReference>
<proteinExistence type="predicted"/>
<organism evidence="4 5">
    <name type="scientific">Kluyvera genomosp. 2</name>
    <dbReference type="NCBI Taxonomy" id="2774054"/>
    <lineage>
        <taxon>Bacteria</taxon>
        <taxon>Pseudomonadati</taxon>
        <taxon>Pseudomonadota</taxon>
        <taxon>Gammaproteobacteria</taxon>
        <taxon>Enterobacterales</taxon>
        <taxon>Enterobacteriaceae</taxon>
        <taxon>Kluyvera</taxon>
    </lineage>
</organism>
<protein>
    <submittedName>
        <fullName evidence="4">Poly-beta-1,6-N-acetyl-D-glucosamine N-deacetylase PgaB</fullName>
    </submittedName>
</protein>
<evidence type="ECO:0000313" key="5">
    <source>
        <dbReference type="Proteomes" id="UP000240892"/>
    </source>
</evidence>
<sequence length="673" mass="76203">MNMLNIRLRISLVALGWLCLSAAVCAQAVPFIAPQDRSPLAASQPWPKNHFLVLGYHDVEDDVADQRYLAVRTSALNEQISWLLHNGYHAVSVQDIIDAHASRKTLPPKAFLLSFDDGYSSFYTRVWPLLKAWNVPALWAPVGSWVDTHAGQKVNFGGLMTPRDRFATWQMVQEVSRSSLVEVGAHTWASHYGLPANPQGSLEPAIANRFYDRKSGRYETDQQFTQRISEDVRKVTEKISSVTGKAPRAWVWPYGEANGVTLAIAKKQGYQLAFTLADGLGDARNIDNIPRMLISGNPSLKAFASMVTQAQEPEVVRVMHVDLDYLYDPDIAQQTRNIDRLVQRVYDMKISHVFLQAFSDPQGDGNVKALYFPNRWLPVRADLFNFVSWQLQTRGRVKVFAWMPVLAFNLAPHLPRVQRWDPQSGRTLTATEPYIRLSPWNTQARRQITDLYEDLARYAPFNGILFHDDAVLSDFEDAGPEALSAWRQTGSTTAIAEMAHSPAAQEAWTRFKSQALTAFTLQLSQATQRIRGPQIQTARNIFALPLLEPKSETWFAQNLDDFLAAYDWTVPMAMPLMESISPAQSHAWLSQLVRTVAARPGALNKTIFELQAKDWNQRQQNAVPDALLVKWMQVLQLNGVKNYGYYPDDFINNQPDISHIRPAFSSYWYPNND</sequence>
<dbReference type="InterPro" id="IPR051398">
    <property type="entry name" value="Polysacch_Deacetylase"/>
</dbReference>
<name>A0A2T2Y0Q9_9ENTR</name>
<dbReference type="Pfam" id="PF01522">
    <property type="entry name" value="Polysacc_deac_1"/>
    <property type="match status" value="1"/>
</dbReference>
<dbReference type="Gene3D" id="3.20.20.80">
    <property type="entry name" value="Glycosidases"/>
    <property type="match status" value="1"/>
</dbReference>
<accession>A0A2T2Y0Q9</accession>
<evidence type="ECO:0000313" key="4">
    <source>
        <dbReference type="EMBL" id="PSR46134.1"/>
    </source>
</evidence>
<dbReference type="GO" id="GO:0016810">
    <property type="term" value="F:hydrolase activity, acting on carbon-nitrogen (but not peptide) bonds"/>
    <property type="evidence" value="ECO:0007669"/>
    <property type="project" value="InterPro"/>
</dbReference>
<comment type="caution">
    <text evidence="4">The sequence shown here is derived from an EMBL/GenBank/DDBJ whole genome shotgun (WGS) entry which is preliminary data.</text>
</comment>
<dbReference type="Gene3D" id="3.20.20.370">
    <property type="entry name" value="Glycoside hydrolase/deacetylase"/>
    <property type="match status" value="1"/>
</dbReference>
<dbReference type="GO" id="GO:0043708">
    <property type="term" value="P:cell adhesion involved in biofilm formation"/>
    <property type="evidence" value="ECO:0007669"/>
    <property type="project" value="InterPro"/>
</dbReference>
<feature type="chain" id="PRO_5015426995" evidence="2">
    <location>
        <begin position="27"/>
        <end position="673"/>
    </location>
</feature>
<dbReference type="PANTHER" id="PTHR34216">
    <property type="match status" value="1"/>
</dbReference>
<dbReference type="AlphaFoldDB" id="A0A2T2Y0Q9"/>
<dbReference type="Proteomes" id="UP000240892">
    <property type="component" value="Unassembled WGS sequence"/>
</dbReference>
<dbReference type="SUPFAM" id="SSF88713">
    <property type="entry name" value="Glycoside hydrolase/deacetylase"/>
    <property type="match status" value="1"/>
</dbReference>
<dbReference type="Pfam" id="PF14883">
    <property type="entry name" value="GHL13"/>
    <property type="match status" value="1"/>
</dbReference>
<gene>
    <name evidence="4" type="ORF">C8256_14015</name>
</gene>
<dbReference type="InterPro" id="IPR023854">
    <property type="entry name" value="PGA_deacetylase_PgaB"/>
</dbReference>
<feature type="signal peptide" evidence="2">
    <location>
        <begin position="1"/>
        <end position="26"/>
    </location>
</feature>
<dbReference type="PANTHER" id="PTHR34216:SF7">
    <property type="entry name" value="POLY-BETA-1,6-N-ACETYL-D-GLUCOSAMINE N-DEACETYLASE"/>
    <property type="match status" value="1"/>
</dbReference>
<feature type="domain" description="NodB homology" evidence="3">
    <location>
        <begin position="109"/>
        <end position="351"/>
    </location>
</feature>
<dbReference type="NCBIfam" id="NF011177">
    <property type="entry name" value="PRK14582.1"/>
    <property type="match status" value="1"/>
</dbReference>
<dbReference type="NCBIfam" id="TIGR03938">
    <property type="entry name" value="deacetyl_PgaB"/>
    <property type="match status" value="1"/>
</dbReference>
<dbReference type="PROSITE" id="PS51677">
    <property type="entry name" value="NODB"/>
    <property type="match status" value="1"/>
</dbReference>
<evidence type="ECO:0000259" key="3">
    <source>
        <dbReference type="PROSITE" id="PS51677"/>
    </source>
</evidence>
<dbReference type="GO" id="GO:0005975">
    <property type="term" value="P:carbohydrate metabolic process"/>
    <property type="evidence" value="ECO:0007669"/>
    <property type="project" value="InterPro"/>
</dbReference>
<dbReference type="InterPro" id="IPR032772">
    <property type="entry name" value="PGA_deacetylase_PgaB_C"/>
</dbReference>
<evidence type="ECO:0000256" key="2">
    <source>
        <dbReference type="SAM" id="SignalP"/>
    </source>
</evidence>
<reference evidence="4 5" key="1">
    <citation type="submission" date="2018-03" db="EMBL/GenBank/DDBJ databases">
        <title>First report of an OXA-48+CTX-M-M-producing Kluyvera ascorbata clone recovered from patients admitted in a University Hospital in Madrid, Spain.</title>
        <authorList>
            <person name="Hernandez-Garcia M."/>
            <person name="Leon-Sampedro R."/>
            <person name="Perez-Viso B."/>
            <person name="Morosini M.I."/>
            <person name="Lopez-Fresnena N."/>
            <person name="Coque T.M."/>
            <person name="Bonten M."/>
            <person name="Malhotra-Kumar S."/>
            <person name="Ruiz-Garbajosa P."/>
            <person name="Canton R."/>
        </authorList>
    </citation>
    <scope>NUCLEOTIDE SEQUENCE [LARGE SCALE GENOMIC DNA]</scope>
    <source>
        <strain evidence="4 5">KA2</strain>
    </source>
</reference>
<dbReference type="InterPro" id="IPR002509">
    <property type="entry name" value="NODB_dom"/>
</dbReference>
<evidence type="ECO:0000256" key="1">
    <source>
        <dbReference type="ARBA" id="ARBA00022729"/>
    </source>
</evidence>
<keyword evidence="5" id="KW-1185">Reference proteome</keyword>